<dbReference type="Gene3D" id="1.50.10.100">
    <property type="entry name" value="Chondroitin AC/alginate lyase"/>
    <property type="match status" value="1"/>
</dbReference>
<comment type="caution">
    <text evidence="3">The sequence shown here is derived from an EMBL/GenBank/DDBJ whole genome shotgun (WGS) entry which is preliminary data.</text>
</comment>
<feature type="region of interest" description="Disordered" evidence="1">
    <location>
        <begin position="55"/>
        <end position="76"/>
    </location>
</feature>
<evidence type="ECO:0000313" key="3">
    <source>
        <dbReference type="EMBL" id="TWT84102.1"/>
    </source>
</evidence>
<dbReference type="Pfam" id="PF16332">
    <property type="entry name" value="DUF4962"/>
    <property type="match status" value="1"/>
</dbReference>
<dbReference type="InterPro" id="IPR008929">
    <property type="entry name" value="Chondroitin_lyas"/>
</dbReference>
<dbReference type="Gene3D" id="2.60.40.10">
    <property type="entry name" value="Immunoglobulins"/>
    <property type="match status" value="1"/>
</dbReference>
<reference evidence="3 4" key="1">
    <citation type="submission" date="2019-02" db="EMBL/GenBank/DDBJ databases">
        <title>Deep-cultivation of Planctomycetes and their phenomic and genomic characterization uncovers novel biology.</title>
        <authorList>
            <person name="Wiegand S."/>
            <person name="Jogler M."/>
            <person name="Boedeker C."/>
            <person name="Pinto D."/>
            <person name="Vollmers J."/>
            <person name="Rivas-Marin E."/>
            <person name="Kohn T."/>
            <person name="Peeters S.H."/>
            <person name="Heuer A."/>
            <person name="Rast P."/>
            <person name="Oberbeckmann S."/>
            <person name="Bunk B."/>
            <person name="Jeske O."/>
            <person name="Meyerdierks A."/>
            <person name="Storesund J.E."/>
            <person name="Kallscheuer N."/>
            <person name="Luecker S."/>
            <person name="Lage O.M."/>
            <person name="Pohl T."/>
            <person name="Merkel B.J."/>
            <person name="Hornburger P."/>
            <person name="Mueller R.-W."/>
            <person name="Bruemmer F."/>
            <person name="Labrenz M."/>
            <person name="Spormann A.M."/>
            <person name="Op Den Camp H."/>
            <person name="Overmann J."/>
            <person name="Amann R."/>
            <person name="Jetten M.S.M."/>
            <person name="Mascher T."/>
            <person name="Medema M.H."/>
            <person name="Devos D.P."/>
            <person name="Kaster A.-K."/>
            <person name="Ovreas L."/>
            <person name="Rohde M."/>
            <person name="Galperin M.Y."/>
            <person name="Jogler C."/>
        </authorList>
    </citation>
    <scope>NUCLEOTIDE SEQUENCE [LARGE SCALE GENOMIC DNA]</scope>
    <source>
        <strain evidence="3 4">CA13</strain>
    </source>
</reference>
<dbReference type="InterPro" id="IPR013783">
    <property type="entry name" value="Ig-like_fold"/>
</dbReference>
<keyword evidence="4" id="KW-1185">Reference proteome</keyword>
<organism evidence="3 4">
    <name type="scientific">Novipirellula herctigrandis</name>
    <dbReference type="NCBI Taxonomy" id="2527986"/>
    <lineage>
        <taxon>Bacteria</taxon>
        <taxon>Pseudomonadati</taxon>
        <taxon>Planctomycetota</taxon>
        <taxon>Planctomycetia</taxon>
        <taxon>Pirellulales</taxon>
        <taxon>Pirellulaceae</taxon>
        <taxon>Novipirellula</taxon>
    </lineage>
</organism>
<proteinExistence type="predicted"/>
<sequence length="392" mass="45088">MVAIHYIIGFPPKAYPGEKTPAIAKLPMRFLLLCYLSLICTAGLAADLKLDQRPAQPSEWGYRPPDKSNSEVNPPNFSWRPQRGITQWEIQCAADSNFSTINYQADSIQYSVHTPSVAFPAGNCFWRYRGQNERGEFTQWSDVRRVSIAADALVMPMPSRDELVSRIPEQHPRLFLRPEDVPRLRQLAAGSMQTHFNSLVGTCEKLLRNPPPTKEPSKYGPNVDKKSEPWREIWWGNRNYTIRALDGAATLAFTRLIGGKDEYGALAKRILLECAKWDPKGATGYRYNDEAGMPYAYYFSRTYTFVNDLLSEDEKEICRKVMKIRGDEIFEHLSPRHLWSPYASHSNRAWHFLGEIGLAFHGEIEQADQWVWFATNVFFHSYPVWHGHRIKS</sequence>
<dbReference type="InterPro" id="IPR032518">
    <property type="entry name" value="HepII_N"/>
</dbReference>
<feature type="domain" description="Heparinase II N-terminal" evidence="2">
    <location>
        <begin position="82"/>
        <end position="385"/>
    </location>
</feature>
<evidence type="ECO:0000313" key="4">
    <source>
        <dbReference type="Proteomes" id="UP000315010"/>
    </source>
</evidence>
<evidence type="ECO:0000259" key="2">
    <source>
        <dbReference type="Pfam" id="PF16332"/>
    </source>
</evidence>
<dbReference type="SUPFAM" id="SSF48230">
    <property type="entry name" value="Chondroitin AC/alginate lyase"/>
    <property type="match status" value="1"/>
</dbReference>
<dbReference type="Proteomes" id="UP000315010">
    <property type="component" value="Unassembled WGS sequence"/>
</dbReference>
<dbReference type="AlphaFoldDB" id="A0A5C5Z9U9"/>
<protein>
    <recommendedName>
        <fullName evidence="2">Heparinase II N-terminal domain-containing protein</fullName>
    </recommendedName>
</protein>
<dbReference type="EMBL" id="SJPJ01000001">
    <property type="protein sequence ID" value="TWT84102.1"/>
    <property type="molecule type" value="Genomic_DNA"/>
</dbReference>
<accession>A0A5C5Z9U9</accession>
<evidence type="ECO:0000256" key="1">
    <source>
        <dbReference type="SAM" id="MobiDB-lite"/>
    </source>
</evidence>
<gene>
    <name evidence="3" type="ORF">CA13_55780</name>
</gene>
<name>A0A5C5Z9U9_9BACT</name>